<dbReference type="Gene3D" id="3.40.50.150">
    <property type="entry name" value="Vaccinia Virus protein VP39"/>
    <property type="match status" value="1"/>
</dbReference>
<dbReference type="Pfam" id="PF10294">
    <property type="entry name" value="Methyltransf_16"/>
    <property type="match status" value="1"/>
</dbReference>
<evidence type="ECO:0000313" key="3">
    <source>
        <dbReference type="Proteomes" id="UP000266841"/>
    </source>
</evidence>
<feature type="region of interest" description="Disordered" evidence="1">
    <location>
        <begin position="95"/>
        <end position="117"/>
    </location>
</feature>
<evidence type="ECO:0008006" key="4">
    <source>
        <dbReference type="Google" id="ProtNLM"/>
    </source>
</evidence>
<proteinExistence type="predicted"/>
<comment type="caution">
    <text evidence="2">The sequence shown here is derived from an EMBL/GenBank/DDBJ whole genome shotgun (WGS) entry which is preliminary data.</text>
</comment>
<accession>K0T5D6</accession>
<reference evidence="2 3" key="1">
    <citation type="journal article" date="2012" name="Genome Biol.">
        <title>Genome and low-iron response of an oceanic diatom adapted to chronic iron limitation.</title>
        <authorList>
            <person name="Lommer M."/>
            <person name="Specht M."/>
            <person name="Roy A.S."/>
            <person name="Kraemer L."/>
            <person name="Andreson R."/>
            <person name="Gutowska M.A."/>
            <person name="Wolf J."/>
            <person name="Bergner S.V."/>
            <person name="Schilhabel M.B."/>
            <person name="Klostermeier U.C."/>
            <person name="Beiko R.G."/>
            <person name="Rosenstiel P."/>
            <person name="Hippler M."/>
            <person name="Laroche J."/>
        </authorList>
    </citation>
    <scope>NUCLEOTIDE SEQUENCE [LARGE SCALE GENOMIC DNA]</scope>
    <source>
        <strain evidence="2 3">CCMP1005</strain>
    </source>
</reference>
<keyword evidence="3" id="KW-1185">Reference proteome</keyword>
<evidence type="ECO:0000256" key="1">
    <source>
        <dbReference type="SAM" id="MobiDB-lite"/>
    </source>
</evidence>
<dbReference type="AlphaFoldDB" id="K0T5D6"/>
<evidence type="ECO:0000313" key="2">
    <source>
        <dbReference type="EMBL" id="EJK72870.1"/>
    </source>
</evidence>
<dbReference type="InterPro" id="IPR029063">
    <property type="entry name" value="SAM-dependent_MTases_sf"/>
</dbReference>
<dbReference type="SUPFAM" id="SSF53335">
    <property type="entry name" value="S-adenosyl-L-methionine-dependent methyltransferases"/>
    <property type="match status" value="2"/>
</dbReference>
<organism evidence="2 3">
    <name type="scientific">Thalassiosira oceanica</name>
    <name type="common">Marine diatom</name>
    <dbReference type="NCBI Taxonomy" id="159749"/>
    <lineage>
        <taxon>Eukaryota</taxon>
        <taxon>Sar</taxon>
        <taxon>Stramenopiles</taxon>
        <taxon>Ochrophyta</taxon>
        <taxon>Bacillariophyta</taxon>
        <taxon>Coscinodiscophyceae</taxon>
        <taxon>Thalassiosirophycidae</taxon>
        <taxon>Thalassiosirales</taxon>
        <taxon>Thalassiosiraceae</taxon>
        <taxon>Thalassiosira</taxon>
    </lineage>
</organism>
<dbReference type="Proteomes" id="UP000266841">
    <property type="component" value="Unassembled WGS sequence"/>
</dbReference>
<name>K0T5D6_THAOC</name>
<protein>
    <recommendedName>
        <fullName evidence="4">Methyltransferase small domain-containing protein</fullName>
    </recommendedName>
</protein>
<gene>
    <name evidence="2" type="ORF">THAOC_05556</name>
</gene>
<sequence>MTPATSRPSSRVCRPPYDDSSSAFSPLFSVPPISDQSTETLQNFSPPFGVRLKTQSHEAWPLSMPGTLWESSAVLAHYITHPSCEIEAFRRMRIHGNDKGSGGDSTSSTSSSGRVQVQPSTVVELGAGIGLASIAAARLGCRVFATDGSPTSVRLLEDNFHVNLPDDCGPTTIKPLASMLEWGDLDGADGLRDLAETIRRLCPDGHLHGRVVVAHRWRADSMTDTTADEAAFFEGFDGEFDTEEVAGELLPEGYNMRSRVGTKLPVSVFVMRRKH</sequence>
<dbReference type="PANTHER" id="PTHR14614">
    <property type="entry name" value="HEPATOCELLULAR CARCINOMA-ASSOCIATED ANTIGEN"/>
    <property type="match status" value="1"/>
</dbReference>
<dbReference type="InterPro" id="IPR019410">
    <property type="entry name" value="Methyltransf_16"/>
</dbReference>
<feature type="compositionally biased region" description="Low complexity" evidence="1">
    <location>
        <begin position="104"/>
        <end position="113"/>
    </location>
</feature>
<dbReference type="EMBL" id="AGNL01005185">
    <property type="protein sequence ID" value="EJK72870.1"/>
    <property type="molecule type" value="Genomic_DNA"/>
</dbReference>